<dbReference type="Gene3D" id="2.40.10.350">
    <property type="entry name" value="Rod shape-determining protein MreC, domain 2"/>
    <property type="match status" value="1"/>
</dbReference>
<dbReference type="PANTHER" id="PTHR34138:SF1">
    <property type="entry name" value="CELL SHAPE-DETERMINING PROTEIN MREC"/>
    <property type="match status" value="1"/>
</dbReference>
<dbReference type="PATRIC" id="fig|182217.3.peg.223"/>
<evidence type="ECO:0000256" key="1">
    <source>
        <dbReference type="SAM" id="Coils"/>
    </source>
</evidence>
<keyword evidence="1" id="KW-0175">Coiled coil</keyword>
<dbReference type="AlphaFoldDB" id="I0EKN9"/>
<evidence type="ECO:0000313" key="4">
    <source>
        <dbReference type="Proteomes" id="UP000005010"/>
    </source>
</evidence>
<dbReference type="Pfam" id="PF04085">
    <property type="entry name" value="MreC"/>
    <property type="match status" value="1"/>
</dbReference>
<feature type="domain" description="Rod shape-determining protein MreC beta-barrel core" evidence="2">
    <location>
        <begin position="155"/>
        <end position="230"/>
    </location>
</feature>
<dbReference type="PANTHER" id="PTHR34138">
    <property type="entry name" value="CELL SHAPE-DETERMINING PROTEIN MREC"/>
    <property type="match status" value="1"/>
</dbReference>
<dbReference type="RefSeq" id="WP_014660381.1">
    <property type="nucleotide sequence ID" value="NC_017737.1"/>
</dbReference>
<accession>I0EKN9</accession>
<proteinExistence type="predicted"/>
<dbReference type="GO" id="GO:0008360">
    <property type="term" value="P:regulation of cell shape"/>
    <property type="evidence" value="ECO:0007669"/>
    <property type="project" value="InterPro"/>
</dbReference>
<dbReference type="eggNOG" id="COG1792">
    <property type="taxonomic scope" value="Bacteria"/>
</dbReference>
<dbReference type="InterPro" id="IPR042175">
    <property type="entry name" value="Cell/Rod_MreC_2"/>
</dbReference>
<dbReference type="EMBL" id="CP003479">
    <property type="protein sequence ID" value="AFI03508.1"/>
    <property type="molecule type" value="Genomic_DNA"/>
</dbReference>
<evidence type="ECO:0000313" key="3">
    <source>
        <dbReference type="EMBL" id="AFI03508.1"/>
    </source>
</evidence>
<protein>
    <submittedName>
        <fullName evidence="3">Rod shape-determining protein MreC</fullName>
    </submittedName>
</protein>
<feature type="coiled-coil region" evidence="1">
    <location>
        <begin position="61"/>
        <end position="88"/>
    </location>
</feature>
<sequence>MRFYVKLVGFLGVFFLFYFLDIKGSSSYVSDTIKSALISTKNAIFNEFQAYFFQAKSIKDFQKEHLEFEALKLENADLKERLKAFDDSKQVFNSAHYFPIFMTSFATFEDTNSIYLSHSLSLTKDKIYGLVSHKQAIGIALLEQGRLKGYLNAHRRCAYSVVVGENEVLGFTKANAKQELVVEFIAPSASIKIGDKVTTSGLDGIFGAGVYVGEVAKIEEHYTYKSAVLKGAFISSAKLLRHIFLSMP</sequence>
<reference evidence="4" key="1">
    <citation type="submission" date="2012-04" db="EMBL/GenBank/DDBJ databases">
        <title>Complete genome sequence of Helicobacter cetorum strain MIT 00-7128.</title>
        <authorList>
            <person name="Kersulyte D."/>
            <person name="Berg D.E."/>
        </authorList>
    </citation>
    <scope>NUCLEOTIDE SEQUENCE [LARGE SCALE GENOMIC DNA]</scope>
    <source>
        <strain evidence="4">MIT 00-7128</strain>
    </source>
</reference>
<dbReference type="GO" id="GO:0005886">
    <property type="term" value="C:plasma membrane"/>
    <property type="evidence" value="ECO:0007669"/>
    <property type="project" value="TreeGrafter"/>
</dbReference>
<dbReference type="NCBIfam" id="NF010507">
    <property type="entry name" value="PRK13922.10-6"/>
    <property type="match status" value="1"/>
</dbReference>
<dbReference type="InterPro" id="IPR055342">
    <property type="entry name" value="MreC_beta-barrel_core"/>
</dbReference>
<dbReference type="HOGENOM" id="CLU_061154_0_0_7"/>
<dbReference type="Proteomes" id="UP000005010">
    <property type="component" value="Chromosome"/>
</dbReference>
<dbReference type="InterPro" id="IPR007221">
    <property type="entry name" value="MreC"/>
</dbReference>
<evidence type="ECO:0000259" key="2">
    <source>
        <dbReference type="Pfam" id="PF04085"/>
    </source>
</evidence>
<dbReference type="KEGG" id="hce:HCW_01075"/>
<name>I0EKN9_HELC0</name>
<gene>
    <name evidence="3" type="ordered locus">HCW_01075</name>
</gene>
<dbReference type="STRING" id="182217.HCW_01075"/>
<keyword evidence="4" id="KW-1185">Reference proteome</keyword>
<organism evidence="3 4">
    <name type="scientific">Helicobacter cetorum (strain ATCC BAA-429 / MIT 00-7128)</name>
    <dbReference type="NCBI Taxonomy" id="182217"/>
    <lineage>
        <taxon>Bacteria</taxon>
        <taxon>Pseudomonadati</taxon>
        <taxon>Campylobacterota</taxon>
        <taxon>Epsilonproteobacteria</taxon>
        <taxon>Campylobacterales</taxon>
        <taxon>Helicobacteraceae</taxon>
        <taxon>Helicobacter</taxon>
    </lineage>
</organism>